<evidence type="ECO:0000313" key="2">
    <source>
        <dbReference type="EMBL" id="MBB6035501.1"/>
    </source>
</evidence>
<reference evidence="2 3" key="1">
    <citation type="submission" date="2020-08" db="EMBL/GenBank/DDBJ databases">
        <title>Genomic Encyclopedia of Type Strains, Phase IV (KMG-IV): sequencing the most valuable type-strain genomes for metagenomic binning, comparative biology and taxonomic classification.</title>
        <authorList>
            <person name="Goeker M."/>
        </authorList>
    </citation>
    <scope>NUCLEOTIDE SEQUENCE [LARGE SCALE GENOMIC DNA]</scope>
    <source>
        <strain evidence="2 3">YIM 65646</strain>
    </source>
</reference>
<dbReference type="RefSeq" id="WP_184788345.1">
    <property type="nucleotide sequence ID" value="NZ_BONT01000002.1"/>
</dbReference>
<dbReference type="EMBL" id="JACHGT010000006">
    <property type="protein sequence ID" value="MBB6035501.1"/>
    <property type="molecule type" value="Genomic_DNA"/>
</dbReference>
<accession>A0A841FE08</accession>
<protein>
    <submittedName>
        <fullName evidence="2">Uncharacterized protein</fullName>
    </submittedName>
</protein>
<feature type="coiled-coil region" evidence="1">
    <location>
        <begin position="95"/>
        <end position="169"/>
    </location>
</feature>
<gene>
    <name evidence="2" type="ORF">HNR73_003358</name>
</gene>
<sequence length="323" mass="35629">MTYHDEPARDPHADRELDALAEALKERLDAADAAAERVTPAEVEDRLRRFLDARVAETDDPFAGWVELDEPDTVPTGRILAEGPFEADERAYADVARIQAEAEALRMEAARLRDEAAWHCLRSERLLNGALEQASARIEAARREAESILEEARRHAAQIREEAREEVARPEVPLVIAWQRGSRQVVVLDTCFAGHGEGTAVPDGYTERQNGAGRFMASLAAALAGGERRTGDRRSVRARGPRAVESAATGVHWETAFLDLESRVRAHLEELAELEPVARPAERMPIYLRAPVEWAAGENGHGALVPAEDWDDDLVDTGGRITC</sequence>
<keyword evidence="3" id="KW-1185">Reference proteome</keyword>
<dbReference type="AlphaFoldDB" id="A0A841FE08"/>
<proteinExistence type="predicted"/>
<name>A0A841FE08_9ACTN</name>
<comment type="caution">
    <text evidence="2">The sequence shown here is derived from an EMBL/GenBank/DDBJ whole genome shotgun (WGS) entry which is preliminary data.</text>
</comment>
<evidence type="ECO:0000256" key="1">
    <source>
        <dbReference type="SAM" id="Coils"/>
    </source>
</evidence>
<evidence type="ECO:0000313" key="3">
    <source>
        <dbReference type="Proteomes" id="UP000548476"/>
    </source>
</evidence>
<dbReference type="CDD" id="cd06503">
    <property type="entry name" value="ATP-synt_Fo_b"/>
    <property type="match status" value="1"/>
</dbReference>
<dbReference type="Proteomes" id="UP000548476">
    <property type="component" value="Unassembled WGS sequence"/>
</dbReference>
<organism evidence="2 3">
    <name type="scientific">Phytomonospora endophytica</name>
    <dbReference type="NCBI Taxonomy" id="714109"/>
    <lineage>
        <taxon>Bacteria</taxon>
        <taxon>Bacillati</taxon>
        <taxon>Actinomycetota</taxon>
        <taxon>Actinomycetes</taxon>
        <taxon>Micromonosporales</taxon>
        <taxon>Micromonosporaceae</taxon>
        <taxon>Phytomonospora</taxon>
    </lineage>
</organism>
<keyword evidence="1" id="KW-0175">Coiled coil</keyword>